<accession>A0A7J5UIX8</accession>
<dbReference type="Proteomes" id="UP000451860">
    <property type="component" value="Unassembled WGS sequence"/>
</dbReference>
<evidence type="ECO:0000313" key="2">
    <source>
        <dbReference type="EMBL" id="KAE8762338.1"/>
    </source>
</evidence>
<feature type="non-terminal residue" evidence="2">
    <location>
        <position position="68"/>
    </location>
</feature>
<sequence length="68" mass="6429">MTTSAQDPAVPAPTAGDGAAPPVATPRPIPAPGVPSWAQVVPTPVSPDVAGALRADAPGGAGAARPVE</sequence>
<feature type="compositionally biased region" description="Low complexity" evidence="1">
    <location>
        <begin position="7"/>
        <end position="22"/>
    </location>
</feature>
<name>A0A7J5UIX8_9MICO</name>
<organism evidence="2 3">
    <name type="scientific">Georgenia thermotolerans</name>
    <dbReference type="NCBI Taxonomy" id="527326"/>
    <lineage>
        <taxon>Bacteria</taxon>
        <taxon>Bacillati</taxon>
        <taxon>Actinomycetota</taxon>
        <taxon>Actinomycetes</taxon>
        <taxon>Micrococcales</taxon>
        <taxon>Bogoriellaceae</taxon>
        <taxon>Georgenia</taxon>
    </lineage>
</organism>
<feature type="region of interest" description="Disordered" evidence="1">
    <location>
        <begin position="49"/>
        <end position="68"/>
    </location>
</feature>
<evidence type="ECO:0000313" key="3">
    <source>
        <dbReference type="Proteomes" id="UP000451860"/>
    </source>
</evidence>
<evidence type="ECO:0000256" key="1">
    <source>
        <dbReference type="SAM" id="MobiDB-lite"/>
    </source>
</evidence>
<dbReference type="AlphaFoldDB" id="A0A7J5UIX8"/>
<reference evidence="2 3" key="1">
    <citation type="submission" date="2019-10" db="EMBL/GenBank/DDBJ databases">
        <title>Georgenia wutianyii sp. nov. and Georgenia yuyongxinii sp. nov. isolated from plateau pika (Ochotona curzoniae) in the Qinghai-Tibet plateau of China.</title>
        <authorList>
            <person name="Tian Z."/>
        </authorList>
    </citation>
    <scope>NUCLEOTIDE SEQUENCE [LARGE SCALE GENOMIC DNA]</scope>
    <source>
        <strain evidence="2 3">DSM 21501</strain>
    </source>
</reference>
<feature type="region of interest" description="Disordered" evidence="1">
    <location>
        <begin position="1"/>
        <end position="35"/>
    </location>
</feature>
<keyword evidence="3" id="KW-1185">Reference proteome</keyword>
<dbReference type="EMBL" id="WHJE01000191">
    <property type="protein sequence ID" value="KAE8762338.1"/>
    <property type="molecule type" value="Genomic_DNA"/>
</dbReference>
<comment type="caution">
    <text evidence="2">The sequence shown here is derived from an EMBL/GenBank/DDBJ whole genome shotgun (WGS) entry which is preliminary data.</text>
</comment>
<proteinExistence type="predicted"/>
<gene>
    <name evidence="2" type="ORF">GB883_19895</name>
</gene>
<feature type="compositionally biased region" description="Pro residues" evidence="1">
    <location>
        <begin position="23"/>
        <end position="33"/>
    </location>
</feature>
<protein>
    <submittedName>
        <fullName evidence="2">Uncharacterized protein</fullName>
    </submittedName>
</protein>